<dbReference type="Proteomes" id="UP000599688">
    <property type="component" value="Unassembled WGS sequence"/>
</dbReference>
<proteinExistence type="predicted"/>
<evidence type="ECO:0008006" key="3">
    <source>
        <dbReference type="Google" id="ProtNLM"/>
    </source>
</evidence>
<evidence type="ECO:0000313" key="1">
    <source>
        <dbReference type="EMBL" id="GGE12440.1"/>
    </source>
</evidence>
<name>A0A917E8Z3_9FLAO</name>
<accession>A0A917E8Z3</accession>
<sequence length="271" mass="30920">MKAIQLVSLFLVFSLCTSCLDVVEVDLEEATPRTVIDATIKWEYPNESNKQLIQISETRNFFEDEITWISNANVEITNANSQTFIFEEIEPGQYITNNFIPELNADYQLQIQANGIQYEATERFVNPSVIDSIVQDDDGGFTGGEKEVIIYFLDNPEEENYYLARFNTEFLAFPEVDIQSDEFNNGNRMSFSFADEDLKTGDKVEIEFYSISKAYYNFLFRLLLQSGSAGGPFQAQPATVRGNIINSDNFDDFPFGYFSLSTFEKVSVTIE</sequence>
<gene>
    <name evidence="1" type="ORF">GCM10010831_12330</name>
</gene>
<keyword evidence="2" id="KW-1185">Reference proteome</keyword>
<protein>
    <recommendedName>
        <fullName evidence="3">DUF4249 domain-containing protein</fullName>
    </recommendedName>
</protein>
<dbReference type="RefSeq" id="WP_188405939.1">
    <property type="nucleotide sequence ID" value="NZ_BMGL01000006.1"/>
</dbReference>
<comment type="caution">
    <text evidence="1">The sequence shown here is derived from an EMBL/GenBank/DDBJ whole genome shotgun (WGS) entry which is preliminary data.</text>
</comment>
<organism evidence="1 2">
    <name type="scientific">Psychroflexus salis</name>
    <dbReference type="NCBI Taxonomy" id="1526574"/>
    <lineage>
        <taxon>Bacteria</taxon>
        <taxon>Pseudomonadati</taxon>
        <taxon>Bacteroidota</taxon>
        <taxon>Flavobacteriia</taxon>
        <taxon>Flavobacteriales</taxon>
        <taxon>Flavobacteriaceae</taxon>
        <taxon>Psychroflexus</taxon>
    </lineage>
</organism>
<evidence type="ECO:0000313" key="2">
    <source>
        <dbReference type="Proteomes" id="UP000599688"/>
    </source>
</evidence>
<dbReference type="EMBL" id="BMGL01000006">
    <property type="protein sequence ID" value="GGE12440.1"/>
    <property type="molecule type" value="Genomic_DNA"/>
</dbReference>
<dbReference type="AlphaFoldDB" id="A0A917E8Z3"/>
<dbReference type="Pfam" id="PF14054">
    <property type="entry name" value="DUF4249"/>
    <property type="match status" value="1"/>
</dbReference>
<reference evidence="1 2" key="1">
    <citation type="journal article" date="2014" name="Int. J. Syst. Evol. Microbiol.">
        <title>Complete genome sequence of Corynebacterium casei LMG S-19264T (=DSM 44701T), isolated from a smear-ripened cheese.</title>
        <authorList>
            <consortium name="US DOE Joint Genome Institute (JGI-PGF)"/>
            <person name="Walter F."/>
            <person name="Albersmeier A."/>
            <person name="Kalinowski J."/>
            <person name="Ruckert C."/>
        </authorList>
    </citation>
    <scope>NUCLEOTIDE SEQUENCE [LARGE SCALE GENOMIC DNA]</scope>
    <source>
        <strain evidence="1 2">CGMCC 1.12925</strain>
    </source>
</reference>
<dbReference type="InterPro" id="IPR025345">
    <property type="entry name" value="DUF4249"/>
</dbReference>